<sequence>MAGATRVFGQLTHPGWAVELFIPRNLGTLGDGPTEGQRVNRPYPGVRAVERPRLVGFVLYPKKINNRYWCASRRRTQEWT</sequence>
<gene>
    <name evidence="1" type="ORF">B296_00023698</name>
</gene>
<evidence type="ECO:0000313" key="2">
    <source>
        <dbReference type="Proteomes" id="UP000287651"/>
    </source>
</evidence>
<comment type="caution">
    <text evidence="1">The sequence shown here is derived from an EMBL/GenBank/DDBJ whole genome shotgun (WGS) entry which is preliminary data.</text>
</comment>
<organism evidence="1 2">
    <name type="scientific">Ensete ventricosum</name>
    <name type="common">Abyssinian banana</name>
    <name type="synonym">Musa ensete</name>
    <dbReference type="NCBI Taxonomy" id="4639"/>
    <lineage>
        <taxon>Eukaryota</taxon>
        <taxon>Viridiplantae</taxon>
        <taxon>Streptophyta</taxon>
        <taxon>Embryophyta</taxon>
        <taxon>Tracheophyta</taxon>
        <taxon>Spermatophyta</taxon>
        <taxon>Magnoliopsida</taxon>
        <taxon>Liliopsida</taxon>
        <taxon>Zingiberales</taxon>
        <taxon>Musaceae</taxon>
        <taxon>Ensete</taxon>
    </lineage>
</organism>
<protein>
    <submittedName>
        <fullName evidence="1">Uncharacterized protein</fullName>
    </submittedName>
</protein>
<evidence type="ECO:0000313" key="1">
    <source>
        <dbReference type="EMBL" id="RRT66336.1"/>
    </source>
</evidence>
<reference evidence="1 2" key="1">
    <citation type="journal article" date="2014" name="Agronomy (Basel)">
        <title>A Draft Genome Sequence for Ensete ventricosum, the Drought-Tolerant Tree Against Hunger.</title>
        <authorList>
            <person name="Harrison J."/>
            <person name="Moore K.A."/>
            <person name="Paszkiewicz K."/>
            <person name="Jones T."/>
            <person name="Grant M."/>
            <person name="Ambacheew D."/>
            <person name="Muzemil S."/>
            <person name="Studholme D.J."/>
        </authorList>
    </citation>
    <scope>NUCLEOTIDE SEQUENCE [LARGE SCALE GENOMIC DNA]</scope>
</reference>
<dbReference type="AlphaFoldDB" id="A0A426ZQP6"/>
<dbReference type="EMBL" id="AMZH03005461">
    <property type="protein sequence ID" value="RRT66336.1"/>
    <property type="molecule type" value="Genomic_DNA"/>
</dbReference>
<name>A0A426ZQP6_ENSVE</name>
<accession>A0A426ZQP6</accession>
<proteinExistence type="predicted"/>
<dbReference type="Proteomes" id="UP000287651">
    <property type="component" value="Unassembled WGS sequence"/>
</dbReference>